<evidence type="ECO:0000256" key="14">
    <source>
        <dbReference type="PROSITE-ProRule" id="PRU00175"/>
    </source>
</evidence>
<comment type="pathway">
    <text evidence="3">Protein modification; protein ubiquitination.</text>
</comment>
<dbReference type="FunFam" id="3.30.40.10:FF:000187">
    <property type="entry name" value="E3 ubiquitin-protein ligase ATL6"/>
    <property type="match status" value="1"/>
</dbReference>
<dbReference type="SMART" id="SM00184">
    <property type="entry name" value="RING"/>
    <property type="match status" value="1"/>
</dbReference>
<dbReference type="EC" id="2.3.2.27" evidence="4"/>
<evidence type="ECO:0000256" key="12">
    <source>
        <dbReference type="ARBA" id="ARBA00023136"/>
    </source>
</evidence>
<comment type="subcellular location">
    <subcellularLocation>
        <location evidence="2">Membrane</location>
        <topology evidence="2">Single-pass membrane protein</topology>
    </subcellularLocation>
</comment>
<evidence type="ECO:0000256" key="9">
    <source>
        <dbReference type="ARBA" id="ARBA00022786"/>
    </source>
</evidence>
<evidence type="ECO:0000256" key="1">
    <source>
        <dbReference type="ARBA" id="ARBA00000900"/>
    </source>
</evidence>
<keyword evidence="12 16" id="KW-0472">Membrane</keyword>
<dbReference type="GO" id="GO:0061630">
    <property type="term" value="F:ubiquitin protein ligase activity"/>
    <property type="evidence" value="ECO:0007669"/>
    <property type="project" value="UniProtKB-EC"/>
</dbReference>
<dbReference type="GO" id="GO:0008270">
    <property type="term" value="F:zinc ion binding"/>
    <property type="evidence" value="ECO:0007669"/>
    <property type="project" value="UniProtKB-KW"/>
</dbReference>
<evidence type="ECO:0000259" key="17">
    <source>
        <dbReference type="PROSITE" id="PS50089"/>
    </source>
</evidence>
<keyword evidence="9" id="KW-0833">Ubl conjugation pathway</keyword>
<evidence type="ECO:0000256" key="6">
    <source>
        <dbReference type="ARBA" id="ARBA00022692"/>
    </source>
</evidence>
<evidence type="ECO:0000256" key="3">
    <source>
        <dbReference type="ARBA" id="ARBA00004906"/>
    </source>
</evidence>
<evidence type="ECO:0000256" key="13">
    <source>
        <dbReference type="ARBA" id="ARBA00024209"/>
    </source>
</evidence>
<protein>
    <recommendedName>
        <fullName evidence="4">RING-type E3 ubiquitin transferase</fullName>
        <ecNumber evidence="4">2.3.2.27</ecNumber>
    </recommendedName>
</protein>
<keyword evidence="20" id="KW-1185">Reference proteome</keyword>
<dbReference type="InterPro" id="IPR013083">
    <property type="entry name" value="Znf_RING/FYVE/PHD"/>
</dbReference>
<dbReference type="Proteomes" id="UP001140949">
    <property type="component" value="Unassembled WGS sequence"/>
</dbReference>
<reference evidence="18" key="1">
    <citation type="journal article" date="2023" name="GigaByte">
        <title>Genome assembly of the bearded iris, Iris pallida Lam.</title>
        <authorList>
            <person name="Bruccoleri R.E."/>
            <person name="Oakeley E.J."/>
            <person name="Faust A.M.E."/>
            <person name="Altorfer M."/>
            <person name="Dessus-Babus S."/>
            <person name="Burckhardt D."/>
            <person name="Oertli M."/>
            <person name="Naumann U."/>
            <person name="Petersen F."/>
            <person name="Wong J."/>
        </authorList>
    </citation>
    <scope>NUCLEOTIDE SEQUENCE</scope>
    <source>
        <strain evidence="18">GSM-AAB239-AS_SAM_17_03QT</strain>
    </source>
</reference>
<feature type="region of interest" description="Disordered" evidence="15">
    <location>
        <begin position="315"/>
        <end position="346"/>
    </location>
</feature>
<keyword evidence="8 14" id="KW-0863">Zinc-finger</keyword>
<name>A0AAX6GFJ4_IRIPA</name>
<dbReference type="EMBL" id="JANAVB010001997">
    <property type="protein sequence ID" value="KAJ6852007.1"/>
    <property type="molecule type" value="Genomic_DNA"/>
</dbReference>
<evidence type="ECO:0000256" key="5">
    <source>
        <dbReference type="ARBA" id="ARBA00022679"/>
    </source>
</evidence>
<dbReference type="AlphaFoldDB" id="A0AAX6GFJ4"/>
<evidence type="ECO:0000313" key="18">
    <source>
        <dbReference type="EMBL" id="KAJ6827057.1"/>
    </source>
</evidence>
<keyword evidence="7" id="KW-0479">Metal-binding</keyword>
<keyword evidence="10" id="KW-0862">Zinc</keyword>
<evidence type="ECO:0000256" key="8">
    <source>
        <dbReference type="ARBA" id="ARBA00022771"/>
    </source>
</evidence>
<comment type="similarity">
    <text evidence="13">Belongs to the RING-type zinc finger family. ATL subfamily.</text>
</comment>
<evidence type="ECO:0000256" key="11">
    <source>
        <dbReference type="ARBA" id="ARBA00022989"/>
    </source>
</evidence>
<dbReference type="PANTHER" id="PTHR45768:SF10">
    <property type="entry name" value="RING-H2 FINGER PROTEIN ATL13-RELATED"/>
    <property type="match status" value="1"/>
</dbReference>
<keyword evidence="5" id="KW-0808">Transferase</keyword>
<reference evidence="18" key="2">
    <citation type="submission" date="2023-04" db="EMBL/GenBank/DDBJ databases">
        <authorList>
            <person name="Bruccoleri R.E."/>
            <person name="Oakeley E.J."/>
            <person name="Faust A.-M."/>
            <person name="Dessus-Babus S."/>
            <person name="Altorfer M."/>
            <person name="Burckhardt D."/>
            <person name="Oertli M."/>
            <person name="Naumann U."/>
            <person name="Petersen F."/>
            <person name="Wong J."/>
        </authorList>
    </citation>
    <scope>NUCLEOTIDE SEQUENCE</scope>
    <source>
        <strain evidence="18">GSM-AAB239-AS_SAM_17_03QT</strain>
        <tissue evidence="18">Leaf</tissue>
    </source>
</reference>
<dbReference type="PANTHER" id="PTHR45768">
    <property type="entry name" value="E3 UBIQUITIN-PROTEIN LIGASE RNF13-LIKE"/>
    <property type="match status" value="1"/>
</dbReference>
<keyword evidence="6 16" id="KW-0812">Transmembrane</keyword>
<comment type="catalytic activity">
    <reaction evidence="1">
        <text>S-ubiquitinyl-[E2 ubiquitin-conjugating enzyme]-L-cysteine + [acceptor protein]-L-lysine = [E2 ubiquitin-conjugating enzyme]-L-cysteine + N(6)-ubiquitinyl-[acceptor protein]-L-lysine.</text>
        <dbReference type="EC" id="2.3.2.27"/>
    </reaction>
</comment>
<organism evidence="18 20">
    <name type="scientific">Iris pallida</name>
    <name type="common">Sweet iris</name>
    <dbReference type="NCBI Taxonomy" id="29817"/>
    <lineage>
        <taxon>Eukaryota</taxon>
        <taxon>Viridiplantae</taxon>
        <taxon>Streptophyta</taxon>
        <taxon>Embryophyta</taxon>
        <taxon>Tracheophyta</taxon>
        <taxon>Spermatophyta</taxon>
        <taxon>Magnoliopsida</taxon>
        <taxon>Liliopsida</taxon>
        <taxon>Asparagales</taxon>
        <taxon>Iridaceae</taxon>
        <taxon>Iridoideae</taxon>
        <taxon>Irideae</taxon>
        <taxon>Iris</taxon>
    </lineage>
</organism>
<feature type="transmembrane region" description="Helical" evidence="16">
    <location>
        <begin position="20"/>
        <end position="41"/>
    </location>
</feature>
<evidence type="ECO:0000256" key="7">
    <source>
        <dbReference type="ARBA" id="ARBA00022723"/>
    </source>
</evidence>
<dbReference type="CDD" id="cd16461">
    <property type="entry name" value="RING-H2_EL5-like"/>
    <property type="match status" value="1"/>
</dbReference>
<dbReference type="GO" id="GO:0016020">
    <property type="term" value="C:membrane"/>
    <property type="evidence" value="ECO:0007669"/>
    <property type="project" value="UniProtKB-SubCell"/>
</dbReference>
<evidence type="ECO:0000256" key="16">
    <source>
        <dbReference type="SAM" id="Phobius"/>
    </source>
</evidence>
<dbReference type="PROSITE" id="PS50089">
    <property type="entry name" value="ZF_RING_2"/>
    <property type="match status" value="1"/>
</dbReference>
<dbReference type="EMBL" id="JANAVB010020469">
    <property type="protein sequence ID" value="KAJ6827057.1"/>
    <property type="molecule type" value="Genomic_DNA"/>
</dbReference>
<accession>A0AAX6GFJ4</accession>
<dbReference type="InterPro" id="IPR001841">
    <property type="entry name" value="Znf_RING"/>
</dbReference>
<evidence type="ECO:0000256" key="10">
    <source>
        <dbReference type="ARBA" id="ARBA00022833"/>
    </source>
</evidence>
<dbReference type="SUPFAM" id="SSF57850">
    <property type="entry name" value="RING/U-box"/>
    <property type="match status" value="1"/>
</dbReference>
<evidence type="ECO:0000256" key="15">
    <source>
        <dbReference type="SAM" id="MobiDB-lite"/>
    </source>
</evidence>
<comment type="caution">
    <text evidence="18">The sequence shown here is derived from an EMBL/GenBank/DDBJ whole genome shotgun (WGS) entry which is preliminary data.</text>
</comment>
<keyword evidence="11 16" id="KW-1133">Transmembrane helix</keyword>
<dbReference type="Pfam" id="PF13639">
    <property type="entry name" value="zf-RING_2"/>
    <property type="match status" value="1"/>
</dbReference>
<evidence type="ECO:0000256" key="4">
    <source>
        <dbReference type="ARBA" id="ARBA00012483"/>
    </source>
</evidence>
<proteinExistence type="inferred from homology"/>
<evidence type="ECO:0000313" key="19">
    <source>
        <dbReference type="EMBL" id="KAJ6852007.1"/>
    </source>
</evidence>
<evidence type="ECO:0000256" key="2">
    <source>
        <dbReference type="ARBA" id="ARBA00004167"/>
    </source>
</evidence>
<sequence length="400" mass="43332">MEPEASNTNTDSSKFSSSLLLLVVVVLAVIFFVSGLLHVLLRCLLTTPSYLEQEEDDDDGGGDVNVTAMQGQLQQLFRLHDSGVDQSFIDALPVFPYAAIAGGLEEPFDCAVCLCEFEPGDKLRLLTGCGHAFHVGCIDTWLLAHSTCPLCRSGLLDQSLLGCGGGSACESSRLSVASSVSILGVDDDKLVGESEAKEEEVVVEVRLGKFRNVDAGVGVDSSSSSVDVPRKELNDQRRCFSMGSYEYVMDESSSLRVAVKPFKKRQLATSECDCHSRRQLGFLKVLDDPSKKRNIAGSSKRESFSVSKIWLRKESRPTMATTTTHGEGSRRAVSFRLPPPSHREPEASMTDVDAEAAAGSCCSSSTTTVCMESQVGETPSFARRTLQWIVNKNNRVGSHV</sequence>
<evidence type="ECO:0000313" key="20">
    <source>
        <dbReference type="Proteomes" id="UP001140949"/>
    </source>
</evidence>
<gene>
    <name evidence="19" type="ORF">M6B38_257320</name>
    <name evidence="18" type="ORF">M6B38_369170</name>
</gene>
<dbReference type="Gene3D" id="3.30.40.10">
    <property type="entry name" value="Zinc/RING finger domain, C3HC4 (zinc finger)"/>
    <property type="match status" value="1"/>
</dbReference>
<feature type="domain" description="RING-type" evidence="17">
    <location>
        <begin position="110"/>
        <end position="152"/>
    </location>
</feature>